<comment type="caution">
    <text evidence="12">The sequence shown here is derived from an EMBL/GenBank/DDBJ whole genome shotgun (WGS) entry which is preliminary data.</text>
</comment>
<comment type="catalytic activity">
    <reaction evidence="7">
        <text>L-threonyl-[protein] + ATP = O-phospho-L-threonyl-[protein] + ADP + H(+)</text>
        <dbReference type="Rhea" id="RHEA:46608"/>
        <dbReference type="Rhea" id="RHEA-COMP:11060"/>
        <dbReference type="Rhea" id="RHEA-COMP:11605"/>
        <dbReference type="ChEBI" id="CHEBI:15378"/>
        <dbReference type="ChEBI" id="CHEBI:30013"/>
        <dbReference type="ChEBI" id="CHEBI:30616"/>
        <dbReference type="ChEBI" id="CHEBI:61977"/>
        <dbReference type="ChEBI" id="CHEBI:456216"/>
        <dbReference type="EC" id="2.7.11.1"/>
    </reaction>
</comment>
<comment type="catalytic activity">
    <reaction evidence="8">
        <text>L-seryl-[protein] + ATP = O-phospho-L-seryl-[protein] + ADP + H(+)</text>
        <dbReference type="Rhea" id="RHEA:17989"/>
        <dbReference type="Rhea" id="RHEA-COMP:9863"/>
        <dbReference type="Rhea" id="RHEA-COMP:11604"/>
        <dbReference type="ChEBI" id="CHEBI:15378"/>
        <dbReference type="ChEBI" id="CHEBI:29999"/>
        <dbReference type="ChEBI" id="CHEBI:30616"/>
        <dbReference type="ChEBI" id="CHEBI:83421"/>
        <dbReference type="ChEBI" id="CHEBI:456216"/>
        <dbReference type="EC" id="2.7.11.1"/>
    </reaction>
</comment>
<dbReference type="EC" id="2.7.11.1" evidence="1"/>
<dbReference type="PROSITE" id="PS00107">
    <property type="entry name" value="PROTEIN_KINASE_ATP"/>
    <property type="match status" value="1"/>
</dbReference>
<dbReference type="CDD" id="cd14014">
    <property type="entry name" value="STKc_PknB_like"/>
    <property type="match status" value="1"/>
</dbReference>
<keyword evidence="2" id="KW-0723">Serine/threonine-protein kinase</keyword>
<dbReference type="InterPro" id="IPR017441">
    <property type="entry name" value="Protein_kinase_ATP_BS"/>
</dbReference>
<feature type="binding site" evidence="9">
    <location>
        <position position="71"/>
    </location>
    <ligand>
        <name>ATP</name>
        <dbReference type="ChEBI" id="CHEBI:30616"/>
    </ligand>
</feature>
<keyword evidence="5" id="KW-0418">Kinase</keyword>
<evidence type="ECO:0000313" key="12">
    <source>
        <dbReference type="EMBL" id="GIM72449.1"/>
    </source>
</evidence>
<dbReference type="PROSITE" id="PS00108">
    <property type="entry name" value="PROTEIN_KINASE_ST"/>
    <property type="match status" value="1"/>
</dbReference>
<evidence type="ECO:0000256" key="7">
    <source>
        <dbReference type="ARBA" id="ARBA00047899"/>
    </source>
</evidence>
<evidence type="ECO:0000256" key="6">
    <source>
        <dbReference type="ARBA" id="ARBA00022840"/>
    </source>
</evidence>
<dbReference type="Gene3D" id="3.30.200.20">
    <property type="entry name" value="Phosphorylase Kinase, domain 1"/>
    <property type="match status" value="1"/>
</dbReference>
<keyword evidence="13" id="KW-1185">Reference proteome</keyword>
<dbReference type="InterPro" id="IPR011009">
    <property type="entry name" value="Kinase-like_dom_sf"/>
</dbReference>
<sequence>MLWSPVRVTARRVRPRRAVRIRVIAGRLPRVEVQQQMLGGRYTLLGELGRGGMAVVWRGRDEVLGRSVAVKVLAGRYAADPQSRARIRDEARAAATLSHPNIAQVYDFGESDEHGVRVPYVVMELIHGGTLQQRMKAGPIQPGQIFRICGQVAAALAAAHADGLVHRDIKPGNVMVTGEGAKVVDFGLAAAAGPADPDDEVFGTPAYLAPERLTGGPVEPASDVYALGVLMYRLLTGESPWTVDSTTQMLTAHVYVEPIPLPPLEGVPPQVTELVNRCLRKEPADRPSAAEVSTVLARAALLAPLPPSSPPPAPVAPVVGRPGKRLILGVVAAAVASAVLLWLILPGDDAEGEVEAVASAQPSVSGRFGTGAAPVAPAEPAVTATRPGTVVAPGQPGPSPSARSSAAVLPPPAGTGEPTATRSSPAPGPTTAQPIADVRTFTSRGGTVEARCNAAGRAELVSWTPTDPYEVQRVNEGPALTAVIVFRDGKSRVRMTATCVAGTPTVVSLPL</sequence>
<evidence type="ECO:0000256" key="5">
    <source>
        <dbReference type="ARBA" id="ARBA00022777"/>
    </source>
</evidence>
<dbReference type="PROSITE" id="PS50011">
    <property type="entry name" value="PROTEIN_KINASE_DOM"/>
    <property type="match status" value="1"/>
</dbReference>
<feature type="compositionally biased region" description="Low complexity" evidence="10">
    <location>
        <begin position="386"/>
        <end position="421"/>
    </location>
</feature>
<evidence type="ECO:0000256" key="4">
    <source>
        <dbReference type="ARBA" id="ARBA00022741"/>
    </source>
</evidence>
<dbReference type="GO" id="GO:0004674">
    <property type="term" value="F:protein serine/threonine kinase activity"/>
    <property type="evidence" value="ECO:0007669"/>
    <property type="project" value="UniProtKB-KW"/>
</dbReference>
<dbReference type="InterPro" id="IPR008271">
    <property type="entry name" value="Ser/Thr_kinase_AS"/>
</dbReference>
<name>A0A919SIQ8_9ACTN</name>
<feature type="domain" description="Protein kinase" evidence="11">
    <location>
        <begin position="42"/>
        <end position="301"/>
    </location>
</feature>
<proteinExistence type="predicted"/>
<keyword evidence="4 9" id="KW-0547">Nucleotide-binding</keyword>
<evidence type="ECO:0000256" key="3">
    <source>
        <dbReference type="ARBA" id="ARBA00022679"/>
    </source>
</evidence>
<dbReference type="Gene3D" id="1.10.510.10">
    <property type="entry name" value="Transferase(Phosphotransferase) domain 1"/>
    <property type="match status" value="1"/>
</dbReference>
<keyword evidence="3" id="KW-0808">Transferase</keyword>
<dbReference type="Proteomes" id="UP000681340">
    <property type="component" value="Unassembled WGS sequence"/>
</dbReference>
<dbReference type="FunFam" id="3.30.200.20:FF:000035">
    <property type="entry name" value="Serine/threonine protein kinase Stk1"/>
    <property type="match status" value="1"/>
</dbReference>
<gene>
    <name evidence="12" type="ORF">Aau02nite_51040</name>
</gene>
<dbReference type="SMART" id="SM00220">
    <property type="entry name" value="S_TKc"/>
    <property type="match status" value="1"/>
</dbReference>
<evidence type="ECO:0000259" key="11">
    <source>
        <dbReference type="PROSITE" id="PS50011"/>
    </source>
</evidence>
<evidence type="ECO:0000256" key="1">
    <source>
        <dbReference type="ARBA" id="ARBA00012513"/>
    </source>
</evidence>
<dbReference type="SUPFAM" id="SSF56112">
    <property type="entry name" value="Protein kinase-like (PK-like)"/>
    <property type="match status" value="1"/>
</dbReference>
<dbReference type="InterPro" id="IPR000719">
    <property type="entry name" value="Prot_kinase_dom"/>
</dbReference>
<dbReference type="GO" id="GO:0005524">
    <property type="term" value="F:ATP binding"/>
    <property type="evidence" value="ECO:0007669"/>
    <property type="project" value="UniProtKB-UniRule"/>
</dbReference>
<evidence type="ECO:0000313" key="13">
    <source>
        <dbReference type="Proteomes" id="UP000681340"/>
    </source>
</evidence>
<evidence type="ECO:0000256" key="2">
    <source>
        <dbReference type="ARBA" id="ARBA00022527"/>
    </source>
</evidence>
<protein>
    <recommendedName>
        <fullName evidence="1">non-specific serine/threonine protein kinase</fullName>
        <ecNumber evidence="1">2.7.11.1</ecNumber>
    </recommendedName>
</protein>
<dbReference type="AlphaFoldDB" id="A0A919SIQ8"/>
<accession>A0A919SIQ8</accession>
<evidence type="ECO:0000256" key="10">
    <source>
        <dbReference type="SAM" id="MobiDB-lite"/>
    </source>
</evidence>
<keyword evidence="6 9" id="KW-0067">ATP-binding</keyword>
<reference evidence="12" key="1">
    <citation type="submission" date="2021-03" db="EMBL/GenBank/DDBJ databases">
        <title>Whole genome shotgun sequence of Actinoplanes auranticolor NBRC 12245.</title>
        <authorList>
            <person name="Komaki H."/>
            <person name="Tamura T."/>
        </authorList>
    </citation>
    <scope>NUCLEOTIDE SEQUENCE</scope>
    <source>
        <strain evidence="12">NBRC 12245</strain>
    </source>
</reference>
<dbReference type="Pfam" id="PF00069">
    <property type="entry name" value="Pkinase"/>
    <property type="match status" value="1"/>
</dbReference>
<organism evidence="12 13">
    <name type="scientific">Actinoplanes auranticolor</name>
    <dbReference type="NCBI Taxonomy" id="47988"/>
    <lineage>
        <taxon>Bacteria</taxon>
        <taxon>Bacillati</taxon>
        <taxon>Actinomycetota</taxon>
        <taxon>Actinomycetes</taxon>
        <taxon>Micromonosporales</taxon>
        <taxon>Micromonosporaceae</taxon>
        <taxon>Actinoplanes</taxon>
    </lineage>
</organism>
<dbReference type="PANTHER" id="PTHR43289">
    <property type="entry name" value="MITOGEN-ACTIVATED PROTEIN KINASE KINASE KINASE 20-RELATED"/>
    <property type="match status" value="1"/>
</dbReference>
<dbReference type="PANTHER" id="PTHR43289:SF6">
    <property type="entry name" value="SERINE_THREONINE-PROTEIN KINASE NEKL-3"/>
    <property type="match status" value="1"/>
</dbReference>
<feature type="region of interest" description="Disordered" evidence="10">
    <location>
        <begin position="386"/>
        <end position="433"/>
    </location>
</feature>
<evidence type="ECO:0000256" key="9">
    <source>
        <dbReference type="PROSITE-ProRule" id="PRU10141"/>
    </source>
</evidence>
<evidence type="ECO:0000256" key="8">
    <source>
        <dbReference type="ARBA" id="ARBA00048679"/>
    </source>
</evidence>
<dbReference type="EMBL" id="BOQL01000042">
    <property type="protein sequence ID" value="GIM72449.1"/>
    <property type="molecule type" value="Genomic_DNA"/>
</dbReference>